<evidence type="ECO:0000256" key="4">
    <source>
        <dbReference type="ARBA" id="ARBA00022833"/>
    </source>
</evidence>
<evidence type="ECO:0000256" key="7">
    <source>
        <dbReference type="ARBA" id="ARBA00023163"/>
    </source>
</evidence>
<evidence type="ECO:0000259" key="10">
    <source>
        <dbReference type="SMART" id="SM00399"/>
    </source>
</evidence>
<proteinExistence type="predicted"/>
<feature type="domain" description="Nuclear receptor" evidence="10">
    <location>
        <begin position="35"/>
        <end position="68"/>
    </location>
</feature>
<evidence type="ECO:0000256" key="5">
    <source>
        <dbReference type="ARBA" id="ARBA00023015"/>
    </source>
</evidence>
<dbReference type="AlphaFoldDB" id="A0A0R3S3P7"/>
<evidence type="ECO:0000256" key="6">
    <source>
        <dbReference type="ARBA" id="ARBA00023125"/>
    </source>
</evidence>
<dbReference type="PANTHER" id="PTHR45805">
    <property type="entry name" value="NUCLEAR HORMONE RECEPTOR HR3-RELATED"/>
    <property type="match status" value="1"/>
</dbReference>
<evidence type="ECO:0000256" key="1">
    <source>
        <dbReference type="ARBA" id="ARBA00004123"/>
    </source>
</evidence>
<comment type="subcellular location">
    <subcellularLocation>
        <location evidence="1">Nucleus</location>
    </subcellularLocation>
</comment>
<evidence type="ECO:0000313" key="12">
    <source>
        <dbReference type="WBParaSite" id="EEL_0000939201-mRNA-1"/>
    </source>
</evidence>
<dbReference type="GO" id="GO:0000978">
    <property type="term" value="F:RNA polymerase II cis-regulatory region sequence-specific DNA binding"/>
    <property type="evidence" value="ECO:0007669"/>
    <property type="project" value="TreeGrafter"/>
</dbReference>
<dbReference type="Pfam" id="PF00105">
    <property type="entry name" value="zf-C4"/>
    <property type="match status" value="1"/>
</dbReference>
<reference evidence="12" key="1">
    <citation type="submission" date="2017-02" db="UniProtKB">
        <authorList>
            <consortium name="WormBaseParasite"/>
        </authorList>
    </citation>
    <scope>IDENTIFICATION</scope>
</reference>
<name>A0A0R3S3P7_9BILA</name>
<keyword evidence="9" id="KW-0539">Nucleus</keyword>
<dbReference type="PRINTS" id="PR00047">
    <property type="entry name" value="STROIDFINGER"/>
</dbReference>
<evidence type="ECO:0000256" key="8">
    <source>
        <dbReference type="ARBA" id="ARBA00023170"/>
    </source>
</evidence>
<keyword evidence="7" id="KW-0804">Transcription</keyword>
<keyword evidence="3" id="KW-0863">Zinc-finger</keyword>
<dbReference type="PANTHER" id="PTHR45805:SF2">
    <property type="entry name" value="NUCLEAR HORMONE RECEPTOR HR3-RELATED"/>
    <property type="match status" value="1"/>
</dbReference>
<dbReference type="WBParaSite" id="EEL_0000939201-mRNA-1">
    <property type="protein sequence ID" value="EEL_0000939201-mRNA-1"/>
    <property type="gene ID" value="EEL_0000939201"/>
</dbReference>
<dbReference type="Gene3D" id="3.30.50.10">
    <property type="entry name" value="Erythroid Transcription Factor GATA-1, subunit A"/>
    <property type="match status" value="1"/>
</dbReference>
<organism evidence="11 12">
    <name type="scientific">Elaeophora elaphi</name>
    <dbReference type="NCBI Taxonomy" id="1147741"/>
    <lineage>
        <taxon>Eukaryota</taxon>
        <taxon>Metazoa</taxon>
        <taxon>Ecdysozoa</taxon>
        <taxon>Nematoda</taxon>
        <taxon>Chromadorea</taxon>
        <taxon>Rhabditida</taxon>
        <taxon>Spirurina</taxon>
        <taxon>Spiruromorpha</taxon>
        <taxon>Filarioidea</taxon>
        <taxon>Onchocercidae</taxon>
        <taxon>Elaeophora</taxon>
    </lineage>
</organism>
<keyword evidence="4" id="KW-0862">Zinc</keyword>
<dbReference type="GO" id="GO:0008270">
    <property type="term" value="F:zinc ion binding"/>
    <property type="evidence" value="ECO:0007669"/>
    <property type="project" value="UniProtKB-KW"/>
</dbReference>
<dbReference type="GO" id="GO:0005634">
    <property type="term" value="C:nucleus"/>
    <property type="evidence" value="ECO:0007669"/>
    <property type="project" value="UniProtKB-SubCell"/>
</dbReference>
<evidence type="ECO:0000256" key="2">
    <source>
        <dbReference type="ARBA" id="ARBA00022723"/>
    </source>
</evidence>
<protein>
    <submittedName>
        <fullName evidence="12">Nuclear receptor domain-containing protein</fullName>
    </submittedName>
</protein>
<evidence type="ECO:0000256" key="9">
    <source>
        <dbReference type="ARBA" id="ARBA00023242"/>
    </source>
</evidence>
<dbReference type="Proteomes" id="UP000050640">
    <property type="component" value="Unplaced"/>
</dbReference>
<sequence length="211" mass="22381">MQQTQRGTQKYLKKIEIQVANNTDFVWLVSAQIEVIPCKVCGDKSSGVHYGVITCEGCKVRMHKQMAEVQGIAYSPYGEYSPPAPIHPAAAYGNNYEPSVAYAASSYTTSAASYAAAAPVSYPSVQGQGYSIAQQAAVPAPSGGYPQRTVGASQPDEDLIAGVTAAFDSAHGTHTTADRLAAASTSTFIEQQYRNMVSIPAVARCFTLMIV</sequence>
<dbReference type="SUPFAM" id="SSF57716">
    <property type="entry name" value="Glucocorticoid receptor-like (DNA-binding domain)"/>
    <property type="match status" value="1"/>
</dbReference>
<dbReference type="InterPro" id="IPR013088">
    <property type="entry name" value="Znf_NHR/GATA"/>
</dbReference>
<dbReference type="GO" id="GO:0004879">
    <property type="term" value="F:nuclear receptor activity"/>
    <property type="evidence" value="ECO:0007669"/>
    <property type="project" value="TreeGrafter"/>
</dbReference>
<keyword evidence="8" id="KW-0675">Receptor</keyword>
<dbReference type="SMART" id="SM00399">
    <property type="entry name" value="ZnF_C4"/>
    <property type="match status" value="1"/>
</dbReference>
<dbReference type="InterPro" id="IPR001628">
    <property type="entry name" value="Znf_hrmn_rcpt"/>
</dbReference>
<keyword evidence="6" id="KW-0238">DNA-binding</keyword>
<evidence type="ECO:0000313" key="11">
    <source>
        <dbReference type="Proteomes" id="UP000050640"/>
    </source>
</evidence>
<evidence type="ECO:0000256" key="3">
    <source>
        <dbReference type="ARBA" id="ARBA00022771"/>
    </source>
</evidence>
<keyword evidence="5" id="KW-0805">Transcription regulation</keyword>
<accession>A0A0R3S3P7</accession>
<dbReference type="STRING" id="1147741.A0A0R3S3P7"/>
<keyword evidence="11" id="KW-1185">Reference proteome</keyword>
<keyword evidence="2" id="KW-0479">Metal-binding</keyword>